<dbReference type="RefSeq" id="WP_096601017.1">
    <property type="nucleotide sequence ID" value="NZ_OBEN01000002.1"/>
</dbReference>
<evidence type="ECO:0000259" key="1">
    <source>
        <dbReference type="Pfam" id="PF00111"/>
    </source>
</evidence>
<dbReference type="InterPro" id="IPR012675">
    <property type="entry name" value="Beta-grasp_dom_sf"/>
</dbReference>
<dbReference type="InterPro" id="IPR036010">
    <property type="entry name" value="2Fe-2S_ferredoxin-like_sf"/>
</dbReference>
<dbReference type="Pfam" id="PF00111">
    <property type="entry name" value="Fer2"/>
    <property type="match status" value="1"/>
</dbReference>
<evidence type="ECO:0000313" key="3">
    <source>
        <dbReference type="Proteomes" id="UP000218627"/>
    </source>
</evidence>
<dbReference type="InterPro" id="IPR001041">
    <property type="entry name" value="2Fe-2S_ferredoxin-type"/>
</dbReference>
<feature type="domain" description="2Fe-2S ferredoxin-type" evidence="1">
    <location>
        <begin position="11"/>
        <end position="82"/>
    </location>
</feature>
<reference evidence="3" key="1">
    <citation type="submission" date="2017-09" db="EMBL/GenBank/DDBJ databases">
        <authorList>
            <person name="Varghese N."/>
            <person name="Submissions S."/>
        </authorList>
    </citation>
    <scope>NUCLEOTIDE SEQUENCE [LARGE SCALE GENOMIC DNA]</scope>
    <source>
        <strain evidence="3">DSM 2913</strain>
    </source>
</reference>
<keyword evidence="3" id="KW-1185">Reference proteome</keyword>
<accession>A0A285NUI6</accession>
<dbReference type="AlphaFoldDB" id="A0A285NUI6"/>
<dbReference type="GO" id="GO:0051537">
    <property type="term" value="F:2 iron, 2 sulfur cluster binding"/>
    <property type="evidence" value="ECO:0007669"/>
    <property type="project" value="InterPro"/>
</dbReference>
<sequence length="96" mass="10895">MAKVKINKKIFDIPVGVRFGELHHEIEKAGVEFGCTDGQCGVCVCTVKKGLEYLAEPSEAEEETLWRIGEYEENRRLTCQLVIEKEPPDIIEIETD</sequence>
<dbReference type="OrthoDB" id="9807864at2"/>
<protein>
    <submittedName>
        <fullName evidence="2">Ferredoxin, 2Fe-2S</fullName>
    </submittedName>
</protein>
<dbReference type="Proteomes" id="UP000218627">
    <property type="component" value="Unassembled WGS sequence"/>
</dbReference>
<name>A0A285NUI6_9AQUI</name>
<gene>
    <name evidence="2" type="ORF">SAMN06265353_0625</name>
</gene>
<dbReference type="InterPro" id="IPR006058">
    <property type="entry name" value="2Fe2S_fd_BS"/>
</dbReference>
<dbReference type="SUPFAM" id="SSF54292">
    <property type="entry name" value="2Fe-2S ferredoxin-like"/>
    <property type="match status" value="1"/>
</dbReference>
<dbReference type="PROSITE" id="PS00197">
    <property type="entry name" value="2FE2S_FER_1"/>
    <property type="match status" value="1"/>
</dbReference>
<proteinExistence type="predicted"/>
<dbReference type="Gene3D" id="3.10.20.30">
    <property type="match status" value="1"/>
</dbReference>
<evidence type="ECO:0000313" key="2">
    <source>
        <dbReference type="EMBL" id="SNZ13115.1"/>
    </source>
</evidence>
<dbReference type="EMBL" id="OBEN01000002">
    <property type="protein sequence ID" value="SNZ13115.1"/>
    <property type="molecule type" value="Genomic_DNA"/>
</dbReference>
<dbReference type="CDD" id="cd00207">
    <property type="entry name" value="fer2"/>
    <property type="match status" value="1"/>
</dbReference>
<organism evidence="2 3">
    <name type="scientific">Hydrogenobacter hydrogenophilus</name>
    <dbReference type="NCBI Taxonomy" id="35835"/>
    <lineage>
        <taxon>Bacteria</taxon>
        <taxon>Pseudomonadati</taxon>
        <taxon>Aquificota</taxon>
        <taxon>Aquificia</taxon>
        <taxon>Aquificales</taxon>
        <taxon>Aquificaceae</taxon>
        <taxon>Hydrogenobacter</taxon>
    </lineage>
</organism>